<dbReference type="InterPro" id="IPR036249">
    <property type="entry name" value="Thioredoxin-like_sf"/>
</dbReference>
<feature type="compositionally biased region" description="Polar residues" evidence="4">
    <location>
        <begin position="13"/>
        <end position="25"/>
    </location>
</feature>
<dbReference type="Pfam" id="PF02798">
    <property type="entry name" value="GST_N"/>
    <property type="match status" value="1"/>
</dbReference>
<dbReference type="FunFam" id="1.20.1050.10:FF:000018">
    <property type="entry name" value="Glutathione S-transferase U20"/>
    <property type="match status" value="1"/>
</dbReference>
<evidence type="ECO:0000313" key="7">
    <source>
        <dbReference type="EMBL" id="CAL4934930.1"/>
    </source>
</evidence>
<dbReference type="InterPro" id="IPR045073">
    <property type="entry name" value="Omega/Tau-like"/>
</dbReference>
<dbReference type="PANTHER" id="PTHR11260:SF16">
    <property type="entry name" value="GLUTATHIONE S-TRANSFERASE"/>
    <property type="match status" value="1"/>
</dbReference>
<sequence>MDTESRSREEQCKLQSASDRSSITGHHTAGRPISKLSREATMEGDKASSGCGSLVLLNCFVSMFGNRVRIALKRKGLAYEEKPENLADKSPLLLSSNPVHAKVPVLLVGGKAVCESLVILEFIDEAFSGAGEPLLPAAPCARAHARFWASYIDSKLPQCAARVWKSPKGAAAAVEEGKKDLVAVLKTLEAELGGKPYFAGDALGYVDVALVPFAPWFLTYERFGGFSVAGECPALAAWAERCAAENACVAESLPEPEQVFQFVCGMRKMFGLD</sequence>
<dbReference type="EC" id="2.5.1.18" evidence="1"/>
<dbReference type="InterPro" id="IPR040079">
    <property type="entry name" value="Glutathione_S-Trfase"/>
</dbReference>
<dbReference type="SFLD" id="SFLDG00358">
    <property type="entry name" value="Main_(cytGST)"/>
    <property type="match status" value="1"/>
</dbReference>
<dbReference type="EMBL" id="OZ075125">
    <property type="protein sequence ID" value="CAL4934930.1"/>
    <property type="molecule type" value="Genomic_DNA"/>
</dbReference>
<feature type="region of interest" description="Disordered" evidence="4">
    <location>
        <begin position="1"/>
        <end position="41"/>
    </location>
</feature>
<dbReference type="SUPFAM" id="SSF47616">
    <property type="entry name" value="GST C-terminal domain-like"/>
    <property type="match status" value="1"/>
</dbReference>
<dbReference type="InterPro" id="IPR045074">
    <property type="entry name" value="GST_C_Tau"/>
</dbReference>
<comment type="catalytic activity">
    <reaction evidence="3">
        <text>RX + glutathione = an S-substituted glutathione + a halide anion + H(+)</text>
        <dbReference type="Rhea" id="RHEA:16437"/>
        <dbReference type="ChEBI" id="CHEBI:15378"/>
        <dbReference type="ChEBI" id="CHEBI:16042"/>
        <dbReference type="ChEBI" id="CHEBI:17792"/>
        <dbReference type="ChEBI" id="CHEBI:57925"/>
        <dbReference type="ChEBI" id="CHEBI:90779"/>
        <dbReference type="EC" id="2.5.1.18"/>
    </reaction>
</comment>
<evidence type="ECO:0000256" key="3">
    <source>
        <dbReference type="ARBA" id="ARBA00047960"/>
    </source>
</evidence>
<dbReference type="PANTHER" id="PTHR11260">
    <property type="entry name" value="GLUTATHIONE S-TRANSFERASE, GST, SUPERFAMILY, GST DOMAIN CONTAINING"/>
    <property type="match status" value="1"/>
</dbReference>
<dbReference type="Gene3D" id="3.40.30.10">
    <property type="entry name" value="Glutaredoxin"/>
    <property type="match status" value="1"/>
</dbReference>
<dbReference type="CDD" id="cd03058">
    <property type="entry name" value="GST_N_Tau"/>
    <property type="match status" value="1"/>
</dbReference>
<dbReference type="PROSITE" id="PS50405">
    <property type="entry name" value="GST_CTER"/>
    <property type="match status" value="1"/>
</dbReference>
<feature type="domain" description="GST N-terminal" evidence="5">
    <location>
        <begin position="52"/>
        <end position="131"/>
    </location>
</feature>
<reference evidence="7" key="1">
    <citation type="submission" date="2024-10" db="EMBL/GenBank/DDBJ databases">
        <authorList>
            <person name="Ryan C."/>
        </authorList>
    </citation>
    <scope>NUCLEOTIDE SEQUENCE [LARGE SCALE GENOMIC DNA]</scope>
</reference>
<keyword evidence="8" id="KW-1185">Reference proteome</keyword>
<evidence type="ECO:0000256" key="2">
    <source>
        <dbReference type="ARBA" id="ARBA00022679"/>
    </source>
</evidence>
<keyword evidence="2" id="KW-0808">Transferase</keyword>
<evidence type="ECO:0000313" key="8">
    <source>
        <dbReference type="Proteomes" id="UP001497457"/>
    </source>
</evidence>
<dbReference type="FunFam" id="3.40.30.10:FF:000355">
    <property type="entry name" value="Glutathione S-transferase U10"/>
    <property type="match status" value="1"/>
</dbReference>
<dbReference type="InterPro" id="IPR010987">
    <property type="entry name" value="Glutathione-S-Trfase_C-like"/>
</dbReference>
<evidence type="ECO:0000259" key="5">
    <source>
        <dbReference type="PROSITE" id="PS50404"/>
    </source>
</evidence>
<dbReference type="CDD" id="cd03185">
    <property type="entry name" value="GST_C_Tau"/>
    <property type="match status" value="1"/>
</dbReference>
<feature type="domain" description="GST C-terminal" evidence="6">
    <location>
        <begin position="138"/>
        <end position="262"/>
    </location>
</feature>
<accession>A0ABC8Y011</accession>
<evidence type="ECO:0000256" key="4">
    <source>
        <dbReference type="SAM" id="MobiDB-lite"/>
    </source>
</evidence>
<evidence type="ECO:0000259" key="6">
    <source>
        <dbReference type="PROSITE" id="PS50405"/>
    </source>
</evidence>
<dbReference type="Pfam" id="PF13410">
    <property type="entry name" value="GST_C_2"/>
    <property type="match status" value="1"/>
</dbReference>
<dbReference type="InterPro" id="IPR004045">
    <property type="entry name" value="Glutathione_S-Trfase_N"/>
</dbReference>
<protein>
    <recommendedName>
        <fullName evidence="1">glutathione transferase</fullName>
        <ecNumber evidence="1">2.5.1.18</ecNumber>
    </recommendedName>
</protein>
<dbReference type="SFLD" id="SFLDG01152">
    <property type="entry name" value="Main.3:_Omega-_and_Tau-like"/>
    <property type="match status" value="1"/>
</dbReference>
<dbReference type="PROSITE" id="PS50404">
    <property type="entry name" value="GST_NTER"/>
    <property type="match status" value="1"/>
</dbReference>
<dbReference type="GO" id="GO:0004364">
    <property type="term" value="F:glutathione transferase activity"/>
    <property type="evidence" value="ECO:0007669"/>
    <property type="project" value="UniProtKB-EC"/>
</dbReference>
<dbReference type="Proteomes" id="UP001497457">
    <property type="component" value="Chromosome 15b"/>
</dbReference>
<proteinExistence type="predicted"/>
<organism evidence="7 8">
    <name type="scientific">Urochloa decumbens</name>
    <dbReference type="NCBI Taxonomy" id="240449"/>
    <lineage>
        <taxon>Eukaryota</taxon>
        <taxon>Viridiplantae</taxon>
        <taxon>Streptophyta</taxon>
        <taxon>Embryophyta</taxon>
        <taxon>Tracheophyta</taxon>
        <taxon>Spermatophyta</taxon>
        <taxon>Magnoliopsida</taxon>
        <taxon>Liliopsida</taxon>
        <taxon>Poales</taxon>
        <taxon>Poaceae</taxon>
        <taxon>PACMAD clade</taxon>
        <taxon>Panicoideae</taxon>
        <taxon>Panicodae</taxon>
        <taxon>Paniceae</taxon>
        <taxon>Melinidinae</taxon>
        <taxon>Urochloa</taxon>
    </lineage>
</organism>
<dbReference type="SUPFAM" id="SSF52833">
    <property type="entry name" value="Thioredoxin-like"/>
    <property type="match status" value="1"/>
</dbReference>
<dbReference type="Gene3D" id="1.20.1050.10">
    <property type="match status" value="1"/>
</dbReference>
<feature type="compositionally biased region" description="Basic and acidic residues" evidence="4">
    <location>
        <begin position="1"/>
        <end position="12"/>
    </location>
</feature>
<dbReference type="AlphaFoldDB" id="A0ABC8Y011"/>
<evidence type="ECO:0000256" key="1">
    <source>
        <dbReference type="ARBA" id="ARBA00012452"/>
    </source>
</evidence>
<gene>
    <name evidence="7" type="ORF">URODEC1_LOCUS28975</name>
</gene>
<dbReference type="InterPro" id="IPR036282">
    <property type="entry name" value="Glutathione-S-Trfase_C_sf"/>
</dbReference>
<name>A0ABC8Y011_9POAL</name>
<dbReference type="SFLD" id="SFLDS00019">
    <property type="entry name" value="Glutathione_Transferase_(cytos"/>
    <property type="match status" value="1"/>
</dbReference>